<dbReference type="Pfam" id="PF21193">
    <property type="entry name" value="NMD_SH3"/>
    <property type="match status" value="1"/>
</dbReference>
<evidence type="ECO:0000259" key="12">
    <source>
        <dbReference type="Pfam" id="PF21193"/>
    </source>
</evidence>
<dbReference type="GO" id="GO:0000055">
    <property type="term" value="P:ribosomal large subunit export from nucleus"/>
    <property type="evidence" value="ECO:0007669"/>
    <property type="project" value="TreeGrafter"/>
</dbReference>
<dbReference type="InterPro" id="IPR048898">
    <property type="entry name" value="OB_NMD3"/>
</dbReference>
<evidence type="ECO:0000256" key="9">
    <source>
        <dbReference type="SAM" id="MobiDB-lite"/>
    </source>
</evidence>
<keyword evidence="14" id="KW-1185">Reference proteome</keyword>
<dbReference type="InterPro" id="IPR048899">
    <property type="entry name" value="NMD_SH3"/>
</dbReference>
<evidence type="ECO:0000256" key="7">
    <source>
        <dbReference type="ARBA" id="ARBA00022927"/>
    </source>
</evidence>
<evidence type="ECO:0000256" key="1">
    <source>
        <dbReference type="ARBA" id="ARBA00004123"/>
    </source>
</evidence>
<dbReference type="InterPro" id="IPR035994">
    <property type="entry name" value="Nucleoside_phosphorylase_sf"/>
</dbReference>
<dbReference type="InterPro" id="IPR007064">
    <property type="entry name" value="Nmd3_N"/>
</dbReference>
<evidence type="ECO:0000256" key="8">
    <source>
        <dbReference type="ARBA" id="ARBA00023242"/>
    </source>
</evidence>
<evidence type="ECO:0000256" key="3">
    <source>
        <dbReference type="ARBA" id="ARBA00009794"/>
    </source>
</evidence>
<dbReference type="OMA" id="WSAVVQV"/>
<evidence type="ECO:0000256" key="4">
    <source>
        <dbReference type="ARBA" id="ARBA00017035"/>
    </source>
</evidence>
<dbReference type="PANTHER" id="PTHR12746:SF2">
    <property type="entry name" value="60S RIBOSOMAL EXPORT PROTEIN NMD3"/>
    <property type="match status" value="1"/>
</dbReference>
<dbReference type="Gene3D" id="3.40.50.1580">
    <property type="entry name" value="Nucleoside phosphorylase domain"/>
    <property type="match status" value="1"/>
</dbReference>
<dbReference type="GO" id="GO:0003824">
    <property type="term" value="F:catalytic activity"/>
    <property type="evidence" value="ECO:0007669"/>
    <property type="project" value="InterPro"/>
</dbReference>
<evidence type="ECO:0000256" key="2">
    <source>
        <dbReference type="ARBA" id="ARBA00004496"/>
    </source>
</evidence>
<keyword evidence="8" id="KW-0539">Nucleus</keyword>
<evidence type="ECO:0000256" key="5">
    <source>
        <dbReference type="ARBA" id="ARBA00022448"/>
    </source>
</evidence>
<feature type="domain" description="Nmd3 N-terminal" evidence="10">
    <location>
        <begin position="101"/>
        <end position="331"/>
    </location>
</feature>
<dbReference type="PANTHER" id="PTHR12746">
    <property type="entry name" value="NONSENSE-MEDIATED MRNA DECAY PROTEIN 3"/>
    <property type="match status" value="1"/>
</dbReference>
<protein>
    <recommendedName>
        <fullName evidence="4">60S ribosomal export protein NMD3</fullName>
    </recommendedName>
</protein>
<sequence length="775" mass="87334">MSMCWIDLEQLDKLDMYRLGQAIDLCKHHGSDVDSECNLYIVLDFLSWVIVDYCRSRLEGDNQCSVLHCTVIHSSIFRGSVAMAQENGMFIVQQTIGSVLCCKCGIPMQPNAANMCVRCLRSEIDITEGLLKQVTILFCPECETYLQPPKTRIRAQLESRELLTFCLKRLNLDKAKVTLVHAEFVWTEPHSKRIKVKLRIQKEVLHGAVLEQAYIVEYVVHHNMCDYCNRLQANPDQWVASVQLRQHVPHRRTFFYLEQLILKHDAVAQAIRIKQMNNGIDFFFSNRSHAVKFLEFVGKVAPIKSRSDKELVSQDSKSNTYNYKHTFSVEISPICREDLVCLPPKVAVSVGNLGPIVICTKLTNSLMLLDPNTLRYCFLDADQYWRAPFKCLLSSRRLVEYIVLDIDNVSPEVVVSGSRYALADAQVARVSDFGRNDTIFHIRTHLGHLLNPGDHALGYDLYGANPNDSELDKYKGLVLPEVILVKKSYEEKRQRKRGKPRAWKLKNLNMEVDDAGNAKVDHDKAANEYEEFLRDLEENPDLRFNVSLYRNKEYQPSETASMTDGDELPSVPLDELLADLDISDDEDEAGAVSRTPEHGGSGSAPATHPTGQQTHRRPSQHCQPHSRVSVYVGRKFNFGKFQGVPAIYVLAGEPLANVGATVQLLVDLFPLYGIVHYGSAATVTHKVLIGDVVAPSQVAFTGSWRWHVEATKRRAVSAEHALDSRAVEQGSRRLPTRRAAGQQAVSQLEQLTNSPFHSLKSQAHRAAGQHHSITA</sequence>
<comment type="subcellular location">
    <subcellularLocation>
        <location evidence="2">Cytoplasm</location>
    </subcellularLocation>
    <subcellularLocation>
        <location evidence="1">Nucleus</location>
    </subcellularLocation>
</comment>
<dbReference type="Pfam" id="PF21192">
    <property type="entry name" value="OB_NMD3"/>
    <property type="match status" value="1"/>
</dbReference>
<evidence type="ECO:0000313" key="13">
    <source>
        <dbReference type="EnsemblPlants" id="AUR62006124-RA:cds"/>
    </source>
</evidence>
<dbReference type="Gramene" id="AUR62006124-RA">
    <property type="protein sequence ID" value="AUR62006124-RA:cds"/>
    <property type="gene ID" value="AUR62006124"/>
</dbReference>
<dbReference type="AlphaFoldDB" id="A0A803L2N5"/>
<proteinExistence type="inferred from homology"/>
<evidence type="ECO:0000259" key="10">
    <source>
        <dbReference type="Pfam" id="PF04981"/>
    </source>
</evidence>
<keyword evidence="5" id="KW-0813">Transport</keyword>
<evidence type="ECO:0000256" key="6">
    <source>
        <dbReference type="ARBA" id="ARBA00022490"/>
    </source>
</evidence>
<dbReference type="InterPro" id="IPR039768">
    <property type="entry name" value="Nmd3"/>
</dbReference>
<name>A0A803L2N5_CHEQI</name>
<dbReference type="GO" id="GO:0015031">
    <property type="term" value="P:protein transport"/>
    <property type="evidence" value="ECO:0007669"/>
    <property type="project" value="UniProtKB-KW"/>
</dbReference>
<dbReference type="GO" id="GO:0043023">
    <property type="term" value="F:ribosomal large subunit binding"/>
    <property type="evidence" value="ECO:0007669"/>
    <property type="project" value="InterPro"/>
</dbReference>
<keyword evidence="7" id="KW-0653">Protein transport</keyword>
<dbReference type="GO" id="GO:0005737">
    <property type="term" value="C:cytoplasm"/>
    <property type="evidence" value="ECO:0007669"/>
    <property type="project" value="UniProtKB-SubCell"/>
</dbReference>
<dbReference type="GO" id="GO:0005634">
    <property type="term" value="C:nucleus"/>
    <property type="evidence" value="ECO:0007669"/>
    <property type="project" value="UniProtKB-SubCell"/>
</dbReference>
<dbReference type="EnsemblPlants" id="AUR62006124-RA">
    <property type="protein sequence ID" value="AUR62006124-RA:cds"/>
    <property type="gene ID" value="AUR62006124"/>
</dbReference>
<reference evidence="13" key="1">
    <citation type="journal article" date="2017" name="Nature">
        <title>The genome of Chenopodium quinoa.</title>
        <authorList>
            <person name="Jarvis D.E."/>
            <person name="Ho Y.S."/>
            <person name="Lightfoot D.J."/>
            <person name="Schmoeckel S.M."/>
            <person name="Li B."/>
            <person name="Borm T.J.A."/>
            <person name="Ohyanagi H."/>
            <person name="Mineta K."/>
            <person name="Michell C.T."/>
            <person name="Saber N."/>
            <person name="Kharbatia N.M."/>
            <person name="Rupper R.R."/>
            <person name="Sharp A.R."/>
            <person name="Dally N."/>
            <person name="Boughton B.A."/>
            <person name="Woo Y.H."/>
            <person name="Gao G."/>
            <person name="Schijlen E.G.W.M."/>
            <person name="Guo X."/>
            <person name="Momin A.A."/>
            <person name="Negrao S."/>
            <person name="Al-Babili S."/>
            <person name="Gehring C."/>
            <person name="Roessner U."/>
            <person name="Jung C."/>
            <person name="Murphy K."/>
            <person name="Arold S.T."/>
            <person name="Gojobori T."/>
            <person name="van der Linden C.G."/>
            <person name="van Loo E.N."/>
            <person name="Jellen E.N."/>
            <person name="Maughan P.J."/>
            <person name="Tester M."/>
        </authorList>
    </citation>
    <scope>NUCLEOTIDE SEQUENCE [LARGE SCALE GENOMIC DNA]</scope>
    <source>
        <strain evidence="13">cv. PI 614886</strain>
    </source>
</reference>
<evidence type="ECO:0000259" key="11">
    <source>
        <dbReference type="Pfam" id="PF21192"/>
    </source>
</evidence>
<keyword evidence="6" id="KW-0963">Cytoplasm</keyword>
<dbReference type="SUPFAM" id="SSF53167">
    <property type="entry name" value="Purine and uridine phosphorylases"/>
    <property type="match status" value="1"/>
</dbReference>
<feature type="domain" description="60S ribosomal export protein NMD3 OB-fold" evidence="11">
    <location>
        <begin position="398"/>
        <end position="487"/>
    </location>
</feature>
<dbReference type="GO" id="GO:0009116">
    <property type="term" value="P:nucleoside metabolic process"/>
    <property type="evidence" value="ECO:0007669"/>
    <property type="project" value="InterPro"/>
</dbReference>
<evidence type="ECO:0000313" key="14">
    <source>
        <dbReference type="Proteomes" id="UP000596660"/>
    </source>
</evidence>
<dbReference type="Proteomes" id="UP000596660">
    <property type="component" value="Unplaced"/>
</dbReference>
<feature type="region of interest" description="Disordered" evidence="9">
    <location>
        <begin position="588"/>
        <end position="624"/>
    </location>
</feature>
<feature type="domain" description="60S ribosomal export protein NMD3 SH3" evidence="12">
    <location>
        <begin position="334"/>
        <end position="377"/>
    </location>
</feature>
<reference evidence="13" key="2">
    <citation type="submission" date="2021-03" db="UniProtKB">
        <authorList>
            <consortium name="EnsemblPlants"/>
        </authorList>
    </citation>
    <scope>IDENTIFICATION</scope>
</reference>
<dbReference type="Pfam" id="PF04981">
    <property type="entry name" value="NMD3"/>
    <property type="match status" value="1"/>
</dbReference>
<comment type="similarity">
    <text evidence="3">Belongs to the NMD3 family.</text>
</comment>
<accession>A0A803L2N5</accession>
<organism evidence="13 14">
    <name type="scientific">Chenopodium quinoa</name>
    <name type="common">Quinoa</name>
    <dbReference type="NCBI Taxonomy" id="63459"/>
    <lineage>
        <taxon>Eukaryota</taxon>
        <taxon>Viridiplantae</taxon>
        <taxon>Streptophyta</taxon>
        <taxon>Embryophyta</taxon>
        <taxon>Tracheophyta</taxon>
        <taxon>Spermatophyta</taxon>
        <taxon>Magnoliopsida</taxon>
        <taxon>eudicotyledons</taxon>
        <taxon>Gunneridae</taxon>
        <taxon>Pentapetalae</taxon>
        <taxon>Caryophyllales</taxon>
        <taxon>Chenopodiaceae</taxon>
        <taxon>Chenopodioideae</taxon>
        <taxon>Atripliceae</taxon>
        <taxon>Chenopodium</taxon>
    </lineage>
</organism>